<protein>
    <submittedName>
        <fullName evidence="2">Type II secretion system protein</fullName>
    </submittedName>
</protein>
<evidence type="ECO:0000313" key="2">
    <source>
        <dbReference type="EMBL" id="QUN36859.1"/>
    </source>
</evidence>
<dbReference type="Proteomes" id="UP000679373">
    <property type="component" value="Chromosome"/>
</dbReference>
<dbReference type="NCBIfam" id="TIGR02532">
    <property type="entry name" value="IV_pilin_GFxxxE"/>
    <property type="match status" value="1"/>
</dbReference>
<proteinExistence type="predicted"/>
<dbReference type="AlphaFoldDB" id="A0AB74VKL0"/>
<dbReference type="PROSITE" id="PS00409">
    <property type="entry name" value="PROKAR_NTER_METHYL"/>
    <property type="match status" value="1"/>
</dbReference>
<dbReference type="Pfam" id="PF07963">
    <property type="entry name" value="N_methyl"/>
    <property type="match status" value="1"/>
</dbReference>
<organism evidence="2 3">
    <name type="scientific">Clostridium beijerinckii</name>
    <name type="common">Clostridium MP</name>
    <dbReference type="NCBI Taxonomy" id="1520"/>
    <lineage>
        <taxon>Bacteria</taxon>
        <taxon>Bacillati</taxon>
        <taxon>Bacillota</taxon>
        <taxon>Clostridia</taxon>
        <taxon>Eubacteriales</taxon>
        <taxon>Clostridiaceae</taxon>
        <taxon>Clostridium</taxon>
    </lineage>
</organism>
<dbReference type="InterPro" id="IPR012902">
    <property type="entry name" value="N_methyl_site"/>
</dbReference>
<evidence type="ECO:0000313" key="3">
    <source>
        <dbReference type="Proteomes" id="UP000679373"/>
    </source>
</evidence>
<dbReference type="RefSeq" id="WP_077868083.1">
    <property type="nucleotide sequence ID" value="NZ_BKAK01000003.1"/>
</dbReference>
<keyword evidence="1" id="KW-0472">Membrane</keyword>
<name>A0AB74VKL0_CLOBE</name>
<sequence length="156" mass="17516">MRREGFTLIETMVSIFILTILLSVGISLSKFARNVSKNIDNSEYIYEIQNLLSYGKAVCREKNNYGKITVMASKNEIKFIDGWDSIEKTVYISKEIKIISGDINILVTPDGKISRGNTIKIIDNCGVKQDITIGVGVDLISIKKVKQYEKAGQYIN</sequence>
<dbReference type="EMBL" id="CP073653">
    <property type="protein sequence ID" value="QUN36859.1"/>
    <property type="molecule type" value="Genomic_DNA"/>
</dbReference>
<keyword evidence="3" id="KW-1185">Reference proteome</keyword>
<dbReference type="GeneID" id="66344574"/>
<evidence type="ECO:0000256" key="1">
    <source>
        <dbReference type="SAM" id="Phobius"/>
    </source>
</evidence>
<keyword evidence="1" id="KW-0812">Transmembrane</keyword>
<reference evidence="2" key="1">
    <citation type="submission" date="2021-04" db="EMBL/GenBank/DDBJ databases">
        <title>Complete genome sequence of the type strain Clostridium beijerinckii NRRL B-598.</title>
        <authorList>
            <person name="Sedlar K."/>
            <person name="Branska B."/>
            <person name="Bezdicek M."/>
            <person name="Nykrynova M."/>
            <person name="Lengerova M."/>
            <person name="Skutkova H."/>
            <person name="Patakova P."/>
        </authorList>
    </citation>
    <scope>NUCLEOTIDE SEQUENCE</scope>
    <source>
        <strain evidence="2">DSM 791</strain>
    </source>
</reference>
<feature type="transmembrane region" description="Helical" evidence="1">
    <location>
        <begin position="6"/>
        <end position="28"/>
    </location>
</feature>
<keyword evidence="1" id="KW-1133">Transmembrane helix</keyword>
<gene>
    <name evidence="2" type="ORF">KEC93_08585</name>
</gene>
<accession>A0AB74VKL0</accession>